<evidence type="ECO:0000256" key="3">
    <source>
        <dbReference type="PROSITE-ProRule" id="PRU00169"/>
    </source>
</evidence>
<keyword evidence="7" id="KW-1185">Reference proteome</keyword>
<dbReference type="AlphaFoldDB" id="A0A3T0N3X9"/>
<feature type="modified residue" description="4-aspartylphosphate" evidence="3">
    <location>
        <position position="56"/>
    </location>
</feature>
<dbReference type="SUPFAM" id="SSF46894">
    <property type="entry name" value="C-terminal effector domain of the bipartite response regulators"/>
    <property type="match status" value="1"/>
</dbReference>
<dbReference type="CDD" id="cd06170">
    <property type="entry name" value="LuxR_C_like"/>
    <property type="match status" value="1"/>
</dbReference>
<dbReference type="GO" id="GO:0006355">
    <property type="term" value="P:regulation of DNA-templated transcription"/>
    <property type="evidence" value="ECO:0007669"/>
    <property type="project" value="InterPro"/>
</dbReference>
<dbReference type="Proteomes" id="UP000283063">
    <property type="component" value="Chromosome"/>
</dbReference>
<dbReference type="KEGG" id="sedi:EBB79_13150"/>
<dbReference type="CDD" id="cd17535">
    <property type="entry name" value="REC_NarL-like"/>
    <property type="match status" value="1"/>
</dbReference>
<dbReference type="EMBL" id="CP033219">
    <property type="protein sequence ID" value="AZV78725.1"/>
    <property type="molecule type" value="Genomic_DNA"/>
</dbReference>
<dbReference type="Gene3D" id="1.10.10.10">
    <property type="entry name" value="Winged helix-like DNA-binding domain superfamily/Winged helix DNA-binding domain"/>
    <property type="match status" value="1"/>
</dbReference>
<dbReference type="InterPro" id="IPR016032">
    <property type="entry name" value="Sig_transdc_resp-reg_C-effctor"/>
</dbReference>
<dbReference type="SMART" id="SM00421">
    <property type="entry name" value="HTH_LUXR"/>
    <property type="match status" value="1"/>
</dbReference>
<feature type="domain" description="Response regulatory" evidence="5">
    <location>
        <begin position="5"/>
        <end position="121"/>
    </location>
</feature>
<dbReference type="InterPro" id="IPR036388">
    <property type="entry name" value="WH-like_DNA-bd_sf"/>
</dbReference>
<accession>A0A3T0N3X9</accession>
<proteinExistence type="predicted"/>
<dbReference type="SUPFAM" id="SSF52172">
    <property type="entry name" value="CheY-like"/>
    <property type="match status" value="1"/>
</dbReference>
<dbReference type="PRINTS" id="PR00038">
    <property type="entry name" value="HTHLUXR"/>
</dbReference>
<evidence type="ECO:0000256" key="2">
    <source>
        <dbReference type="ARBA" id="ARBA00023125"/>
    </source>
</evidence>
<evidence type="ECO:0000313" key="6">
    <source>
        <dbReference type="EMBL" id="AZV78725.1"/>
    </source>
</evidence>
<dbReference type="SMART" id="SM00448">
    <property type="entry name" value="REC"/>
    <property type="match status" value="1"/>
</dbReference>
<protein>
    <submittedName>
        <fullName evidence="6">DNA-binding response regulator</fullName>
    </submittedName>
</protein>
<dbReference type="PROSITE" id="PS50110">
    <property type="entry name" value="RESPONSE_REGULATORY"/>
    <property type="match status" value="1"/>
</dbReference>
<dbReference type="PROSITE" id="PS00622">
    <property type="entry name" value="HTH_LUXR_1"/>
    <property type="match status" value="1"/>
</dbReference>
<dbReference type="PROSITE" id="PS50043">
    <property type="entry name" value="HTH_LUXR_2"/>
    <property type="match status" value="1"/>
</dbReference>
<reference evidence="6 7" key="1">
    <citation type="submission" date="2018-10" db="EMBL/GenBank/DDBJ databases">
        <title>Parasedimentitalea marina sp. nov., a psychrophilic bacterium isolated from deep seawater of the New Britain Trench.</title>
        <authorList>
            <person name="Cao J."/>
        </authorList>
    </citation>
    <scope>NUCLEOTIDE SEQUENCE [LARGE SCALE GENOMIC DNA]</scope>
    <source>
        <strain evidence="6 7">W43</strain>
    </source>
</reference>
<dbReference type="GO" id="GO:0000160">
    <property type="term" value="P:phosphorelay signal transduction system"/>
    <property type="evidence" value="ECO:0007669"/>
    <property type="project" value="InterPro"/>
</dbReference>
<evidence type="ECO:0000313" key="7">
    <source>
        <dbReference type="Proteomes" id="UP000283063"/>
    </source>
</evidence>
<evidence type="ECO:0000256" key="1">
    <source>
        <dbReference type="ARBA" id="ARBA00022553"/>
    </source>
</evidence>
<evidence type="ECO:0000259" key="4">
    <source>
        <dbReference type="PROSITE" id="PS50043"/>
    </source>
</evidence>
<dbReference type="OrthoDB" id="9814495at2"/>
<dbReference type="PANTHER" id="PTHR45566">
    <property type="entry name" value="HTH-TYPE TRANSCRIPTIONAL REGULATOR YHJB-RELATED"/>
    <property type="match status" value="1"/>
</dbReference>
<keyword evidence="2 6" id="KW-0238">DNA-binding</keyword>
<dbReference type="Gene3D" id="3.40.50.2300">
    <property type="match status" value="1"/>
</dbReference>
<feature type="domain" description="HTH luxR-type" evidence="4">
    <location>
        <begin position="139"/>
        <end position="204"/>
    </location>
</feature>
<dbReference type="GO" id="GO:0003677">
    <property type="term" value="F:DNA binding"/>
    <property type="evidence" value="ECO:0007669"/>
    <property type="project" value="UniProtKB-KW"/>
</dbReference>
<dbReference type="PANTHER" id="PTHR45566:SF2">
    <property type="entry name" value="NARL SUBFAMILY"/>
    <property type="match status" value="1"/>
</dbReference>
<keyword evidence="1 3" id="KW-0597">Phosphoprotein</keyword>
<sequence>MTKDMIIVADDHPIFREGMTRIIRRVLPGTILEAAEFGSLLSHIEDDNHPTLLILDLVFPGFDGANSVGHLRQKCSQSAIIVVSMNEDPKIARSMLAAGANGYISKSVLPEQIQKAIADVLDGEVVMLLEAQPENDLEKPDVTLGLSPRHIDLLVRLGQGKSNKEIARELDISPFTVRAHMSALFKKLDVSTRASAAAIAALNGLV</sequence>
<dbReference type="InterPro" id="IPR011006">
    <property type="entry name" value="CheY-like_superfamily"/>
</dbReference>
<dbReference type="InterPro" id="IPR058245">
    <property type="entry name" value="NreC/VraR/RcsB-like_REC"/>
</dbReference>
<gene>
    <name evidence="6" type="ORF">EBB79_13150</name>
</gene>
<organism evidence="6 7">
    <name type="scientific">Parasedimentitalea marina</name>
    <dbReference type="NCBI Taxonomy" id="2483033"/>
    <lineage>
        <taxon>Bacteria</taxon>
        <taxon>Pseudomonadati</taxon>
        <taxon>Pseudomonadota</taxon>
        <taxon>Alphaproteobacteria</taxon>
        <taxon>Rhodobacterales</taxon>
        <taxon>Paracoccaceae</taxon>
        <taxon>Parasedimentitalea</taxon>
    </lineage>
</organism>
<name>A0A3T0N3X9_9RHOB</name>
<dbReference type="InterPro" id="IPR051015">
    <property type="entry name" value="EvgA-like"/>
</dbReference>
<evidence type="ECO:0000259" key="5">
    <source>
        <dbReference type="PROSITE" id="PS50110"/>
    </source>
</evidence>
<dbReference type="Pfam" id="PF00196">
    <property type="entry name" value="GerE"/>
    <property type="match status" value="1"/>
</dbReference>
<dbReference type="InterPro" id="IPR001789">
    <property type="entry name" value="Sig_transdc_resp-reg_receiver"/>
</dbReference>
<dbReference type="Pfam" id="PF00072">
    <property type="entry name" value="Response_reg"/>
    <property type="match status" value="1"/>
</dbReference>
<dbReference type="InterPro" id="IPR000792">
    <property type="entry name" value="Tscrpt_reg_LuxR_C"/>
</dbReference>